<proteinExistence type="predicted"/>
<evidence type="ECO:0000313" key="4">
    <source>
        <dbReference type="Proteomes" id="UP001145799"/>
    </source>
</evidence>
<dbReference type="EMBL" id="JAPZVQ010000006">
    <property type="protein sequence ID" value="MDA1385808.1"/>
    <property type="molecule type" value="Genomic_DNA"/>
</dbReference>
<dbReference type="EMBL" id="JAVDYD010000001">
    <property type="protein sequence ID" value="MDR7339928.1"/>
    <property type="molecule type" value="Genomic_DNA"/>
</dbReference>
<keyword evidence="5" id="KW-1185">Reference proteome</keyword>
<comment type="caution">
    <text evidence="2">The sequence shown here is derived from an EMBL/GenBank/DDBJ whole genome shotgun (WGS) entry which is preliminary data.</text>
</comment>
<reference evidence="3 5" key="2">
    <citation type="submission" date="2023-07" db="EMBL/GenBank/DDBJ databases">
        <title>Sequencing the genomes of 1000 actinobacteria strains.</title>
        <authorList>
            <person name="Klenk H.-P."/>
        </authorList>
    </citation>
    <scope>NUCLEOTIDE SEQUENCE [LARGE SCALE GENOMIC DNA]</scope>
    <source>
        <strain evidence="3 5">DSM 44724</strain>
    </source>
</reference>
<name>A0A9X3PUE0_9ACTN</name>
<protein>
    <submittedName>
        <fullName evidence="2">Uncharacterized protein</fullName>
    </submittedName>
</protein>
<dbReference type="RefSeq" id="WP_270122267.1">
    <property type="nucleotide sequence ID" value="NZ_BAAAOM010000008.1"/>
</dbReference>
<evidence type="ECO:0000313" key="5">
    <source>
        <dbReference type="Proteomes" id="UP001183604"/>
    </source>
</evidence>
<organism evidence="2 4">
    <name type="scientific">Glycomyces lechevalierae</name>
    <dbReference type="NCBI Taxonomy" id="256034"/>
    <lineage>
        <taxon>Bacteria</taxon>
        <taxon>Bacillati</taxon>
        <taxon>Actinomycetota</taxon>
        <taxon>Actinomycetes</taxon>
        <taxon>Glycomycetales</taxon>
        <taxon>Glycomycetaceae</taxon>
        <taxon>Glycomyces</taxon>
    </lineage>
</organism>
<reference evidence="2" key="1">
    <citation type="submission" date="2022-12" db="EMBL/GenBank/DDBJ databases">
        <title>Gycomyces niveus sp.nov., a novel actinomycete isolated from soil in Shouguang.</title>
        <authorList>
            <person name="Yang X."/>
        </authorList>
    </citation>
    <scope>NUCLEOTIDE SEQUENCE</scope>
    <source>
        <strain evidence="2">DSM 44724</strain>
    </source>
</reference>
<dbReference type="AlphaFoldDB" id="A0A9X3PUE0"/>
<evidence type="ECO:0000313" key="2">
    <source>
        <dbReference type="EMBL" id="MDA1385808.1"/>
    </source>
</evidence>
<evidence type="ECO:0000313" key="3">
    <source>
        <dbReference type="EMBL" id="MDR7339928.1"/>
    </source>
</evidence>
<gene>
    <name evidence="3" type="ORF">J2S69_003647</name>
    <name evidence="2" type="ORF">O2L01_12505</name>
</gene>
<keyword evidence="1" id="KW-0812">Transmembrane</keyword>
<feature type="transmembrane region" description="Helical" evidence="1">
    <location>
        <begin position="25"/>
        <end position="43"/>
    </location>
</feature>
<dbReference type="Proteomes" id="UP001145799">
    <property type="component" value="Unassembled WGS sequence"/>
</dbReference>
<accession>A0A9X3PUE0</accession>
<keyword evidence="1" id="KW-1133">Transmembrane helix</keyword>
<sequence length="165" mass="17568">MSVMGRVKGGFKAAAGSTWVVTKKLLIRVAVAAAIMVVAIVLARHGESAASETTGGLETSSTDAHPISAQRAILSEGWTDEQLFLCNYRVDATFGVSIFTDTDWSSRRLARLLNGTEVEGSCTSTKGEKSLGCQGLEWETEWIHVRHGDTVGYAPASCLASDGIF</sequence>
<evidence type="ECO:0000256" key="1">
    <source>
        <dbReference type="SAM" id="Phobius"/>
    </source>
</evidence>
<keyword evidence="1" id="KW-0472">Membrane</keyword>
<dbReference type="Proteomes" id="UP001183604">
    <property type="component" value="Unassembled WGS sequence"/>
</dbReference>